<evidence type="ECO:0000259" key="14">
    <source>
        <dbReference type="SMART" id="SM01007"/>
    </source>
</evidence>
<evidence type="ECO:0000256" key="8">
    <source>
        <dbReference type="ARBA" id="ARBA00023235"/>
    </source>
</evidence>
<dbReference type="EC" id="5.1.3.4" evidence="4"/>
<dbReference type="NCBIfam" id="NF006047">
    <property type="entry name" value="PRK08193.1"/>
    <property type="match status" value="1"/>
</dbReference>
<dbReference type="PANTHER" id="PTHR22789:SF8">
    <property type="entry name" value="L-RIBULOSE-5-PHOSPHATE 4-EPIMERASE SGBE"/>
    <property type="match status" value="1"/>
</dbReference>
<organism evidence="15">
    <name type="scientific">Christensenella massiliensis</name>
    <dbReference type="NCBI Taxonomy" id="1805714"/>
    <lineage>
        <taxon>Bacteria</taxon>
        <taxon>Bacillati</taxon>
        <taxon>Bacillota</taxon>
        <taxon>Clostridia</taxon>
        <taxon>Christensenellales</taxon>
        <taxon>Christensenellaceae</taxon>
        <taxon>Christensenella</taxon>
    </lineage>
</organism>
<evidence type="ECO:0000256" key="5">
    <source>
        <dbReference type="ARBA" id="ARBA00022723"/>
    </source>
</evidence>
<feature type="domain" description="Class II aldolase/adducin N-terminal" evidence="14">
    <location>
        <begin position="7"/>
        <end position="193"/>
    </location>
</feature>
<name>A0AAU8A990_9FIRM</name>
<dbReference type="Pfam" id="PF00596">
    <property type="entry name" value="Aldolase_II"/>
    <property type="match status" value="1"/>
</dbReference>
<keyword evidence="9" id="KW-0119">Carbohydrate metabolism</keyword>
<protein>
    <recommendedName>
        <fullName evidence="13">L-ribulose-5-phosphate 4-epimerase</fullName>
        <ecNumber evidence="4">5.1.3.4</ecNumber>
    </recommendedName>
    <alternativeName>
        <fullName evidence="10">Phosphoribulose isomerase</fullName>
    </alternativeName>
</protein>
<dbReference type="InterPro" id="IPR050197">
    <property type="entry name" value="Aldolase_class_II_sugar_metab"/>
</dbReference>
<proteinExistence type="inferred from homology"/>
<dbReference type="InterPro" id="IPR001303">
    <property type="entry name" value="Aldolase_II/adducin_N"/>
</dbReference>
<comment type="function">
    <text evidence="11">Involved in the degradation of L-arabinose. Catalyzes the interconversion of L-ribulose 5-phosphate (LRu5P) and D-xylulose 5-phosphate (D-Xu5P) via a retroaldol/aldol mechanism (carbon-carbon bond cleavage analogous to a class II aldolase reaction).</text>
</comment>
<dbReference type="EMBL" id="CP117826">
    <property type="protein sequence ID" value="XCC62406.1"/>
    <property type="molecule type" value="Genomic_DNA"/>
</dbReference>
<dbReference type="GO" id="GO:0016832">
    <property type="term" value="F:aldehyde-lyase activity"/>
    <property type="evidence" value="ECO:0007669"/>
    <property type="project" value="TreeGrafter"/>
</dbReference>
<gene>
    <name evidence="15" type="ORF">PUP29_00230</name>
</gene>
<dbReference type="GO" id="GO:0005829">
    <property type="term" value="C:cytosol"/>
    <property type="evidence" value="ECO:0007669"/>
    <property type="project" value="TreeGrafter"/>
</dbReference>
<dbReference type="FunFam" id="3.40.225.10:FF:000001">
    <property type="entry name" value="L-ribulose-5-phosphate 4-epimerase UlaF"/>
    <property type="match status" value="1"/>
</dbReference>
<evidence type="ECO:0000256" key="2">
    <source>
        <dbReference type="ARBA" id="ARBA00001947"/>
    </source>
</evidence>
<comment type="catalytic activity">
    <reaction evidence="1">
        <text>L-ribulose 5-phosphate = D-xylulose 5-phosphate</text>
        <dbReference type="Rhea" id="RHEA:22368"/>
        <dbReference type="ChEBI" id="CHEBI:57737"/>
        <dbReference type="ChEBI" id="CHEBI:58226"/>
        <dbReference type="EC" id="5.1.3.4"/>
    </reaction>
</comment>
<dbReference type="SMART" id="SM01007">
    <property type="entry name" value="Aldolase_II"/>
    <property type="match status" value="1"/>
</dbReference>
<sequence length="229" mass="25635">MRDELKQRVYEANMLLPKYGLITFTWGNVSEREGDIVAIKPSGVEYDMLRQEDIVLVDLEGKVLEGALHPSSDLDTHLELYRNFESISGITHTHSEWATAWAQAGLDIPACGTTHADYIYGDVPCTRGLTSDEIREDYELNTGRVIVETFRELDAAAIPCVLVKNHGPFTWGKSAAESVHNAVVLEQAAKMAFVARELQGSGPERISQSLLDKHYLRKHGKNAYYGQER</sequence>
<keyword evidence="5" id="KW-0479">Metal-binding</keyword>
<evidence type="ECO:0000256" key="3">
    <source>
        <dbReference type="ARBA" id="ARBA00010037"/>
    </source>
</evidence>
<dbReference type="GO" id="GO:0046872">
    <property type="term" value="F:metal ion binding"/>
    <property type="evidence" value="ECO:0007669"/>
    <property type="project" value="UniProtKB-KW"/>
</dbReference>
<evidence type="ECO:0000256" key="13">
    <source>
        <dbReference type="ARBA" id="ARBA00074961"/>
    </source>
</evidence>
<dbReference type="InterPro" id="IPR036409">
    <property type="entry name" value="Aldolase_II/adducin_N_sf"/>
</dbReference>
<dbReference type="AlphaFoldDB" id="A0AAU8A990"/>
<dbReference type="PANTHER" id="PTHR22789">
    <property type="entry name" value="FUCULOSE PHOSPHATE ALDOLASE"/>
    <property type="match status" value="1"/>
</dbReference>
<evidence type="ECO:0000256" key="4">
    <source>
        <dbReference type="ARBA" id="ARBA00013186"/>
    </source>
</evidence>
<reference evidence="15" key="1">
    <citation type="submission" date="2023-02" db="EMBL/GenBank/DDBJ databases">
        <title>Gut commensal Christensenella minuta modulates host metabolism via a new class of secondary bile acids.</title>
        <authorList>
            <person name="Liu C."/>
        </authorList>
    </citation>
    <scope>NUCLEOTIDE SEQUENCE</scope>
    <source>
        <strain evidence="15">CA70</strain>
    </source>
</reference>
<evidence type="ECO:0000256" key="7">
    <source>
        <dbReference type="ARBA" id="ARBA00022935"/>
    </source>
</evidence>
<comment type="cofactor">
    <cofactor evidence="2">
        <name>Zn(2+)</name>
        <dbReference type="ChEBI" id="CHEBI:29105"/>
    </cofactor>
</comment>
<evidence type="ECO:0000256" key="9">
    <source>
        <dbReference type="ARBA" id="ARBA00023277"/>
    </source>
</evidence>
<evidence type="ECO:0000256" key="6">
    <source>
        <dbReference type="ARBA" id="ARBA00022833"/>
    </source>
</evidence>
<evidence type="ECO:0000256" key="10">
    <source>
        <dbReference type="ARBA" id="ARBA00032206"/>
    </source>
</evidence>
<dbReference type="RefSeq" id="WP_079545265.1">
    <property type="nucleotide sequence ID" value="NZ_CP117826.1"/>
</dbReference>
<evidence type="ECO:0000256" key="11">
    <source>
        <dbReference type="ARBA" id="ARBA00053542"/>
    </source>
</evidence>
<keyword evidence="7" id="KW-0054">Arabinose catabolism</keyword>
<dbReference type="GO" id="GO:0008742">
    <property type="term" value="F:L-ribulose-phosphate 4-epimerase activity"/>
    <property type="evidence" value="ECO:0007669"/>
    <property type="project" value="UniProtKB-EC"/>
</dbReference>
<keyword evidence="6" id="KW-0862">Zinc</keyword>
<dbReference type="SUPFAM" id="SSF53639">
    <property type="entry name" value="AraD/HMP-PK domain-like"/>
    <property type="match status" value="1"/>
</dbReference>
<keyword evidence="8" id="KW-0413">Isomerase</keyword>
<dbReference type="Gene3D" id="3.40.225.10">
    <property type="entry name" value="Class II aldolase/adducin N-terminal domain"/>
    <property type="match status" value="1"/>
</dbReference>
<evidence type="ECO:0000313" key="15">
    <source>
        <dbReference type="EMBL" id="XCC62406.1"/>
    </source>
</evidence>
<evidence type="ECO:0000256" key="12">
    <source>
        <dbReference type="ARBA" id="ARBA00060520"/>
    </source>
</evidence>
<accession>A0AAU8A990</accession>
<comment type="similarity">
    <text evidence="3">Belongs to the aldolase class II family. AraD/FucA subfamily.</text>
</comment>
<dbReference type="NCBIfam" id="NF009003">
    <property type="entry name" value="PRK12348.1"/>
    <property type="match status" value="1"/>
</dbReference>
<evidence type="ECO:0000256" key="1">
    <source>
        <dbReference type="ARBA" id="ARBA00001726"/>
    </source>
</evidence>
<comment type="pathway">
    <text evidence="12">Carbohydrate degradation; L-arabinose degradation via L-ribulose; D-xylulose 5-phosphate from L-arabinose (bacterial route): step 3/3.</text>
</comment>
<dbReference type="GO" id="GO:0019568">
    <property type="term" value="P:arabinose catabolic process"/>
    <property type="evidence" value="ECO:0007669"/>
    <property type="project" value="UniProtKB-KW"/>
</dbReference>